<evidence type="ECO:0000256" key="1">
    <source>
        <dbReference type="SAM" id="MobiDB-lite"/>
    </source>
</evidence>
<feature type="compositionally biased region" description="Pro residues" evidence="1">
    <location>
        <begin position="41"/>
        <end position="57"/>
    </location>
</feature>
<keyword evidence="3" id="KW-1185">Reference proteome</keyword>
<accession>A0A9W8DS25</accession>
<proteinExistence type="predicted"/>
<evidence type="ECO:0000313" key="3">
    <source>
        <dbReference type="Proteomes" id="UP001150569"/>
    </source>
</evidence>
<feature type="compositionally biased region" description="Polar residues" evidence="1">
    <location>
        <begin position="27"/>
        <end position="39"/>
    </location>
</feature>
<sequence length="110" mass="12006">PRSPPTRTSRPAGSSNPSSSPCGLRVTSPTRTCTFSTGVTRPPPPPQRRAVPYPPPAEVVVRYVPRSSPVRPGPDPSRPSSSFQTSRPCVSASRCWRTPKRRTTMGCRRH</sequence>
<comment type="caution">
    <text evidence="2">The sequence shown here is derived from an EMBL/GenBank/DDBJ whole genome shotgun (WGS) entry which is preliminary data.</text>
</comment>
<reference evidence="2" key="1">
    <citation type="submission" date="2022-07" db="EMBL/GenBank/DDBJ databases">
        <title>Phylogenomic reconstructions and comparative analyses of Kickxellomycotina fungi.</title>
        <authorList>
            <person name="Reynolds N.K."/>
            <person name="Stajich J.E."/>
            <person name="Barry K."/>
            <person name="Grigoriev I.V."/>
            <person name="Crous P."/>
            <person name="Smith M.E."/>
        </authorList>
    </citation>
    <scope>NUCLEOTIDE SEQUENCE</scope>
    <source>
        <strain evidence="2">RSA 861</strain>
    </source>
</reference>
<feature type="compositionally biased region" description="Low complexity" evidence="1">
    <location>
        <begin position="58"/>
        <end position="70"/>
    </location>
</feature>
<organism evidence="2 3">
    <name type="scientific">Tieghemiomyces parasiticus</name>
    <dbReference type="NCBI Taxonomy" id="78921"/>
    <lineage>
        <taxon>Eukaryota</taxon>
        <taxon>Fungi</taxon>
        <taxon>Fungi incertae sedis</taxon>
        <taxon>Zoopagomycota</taxon>
        <taxon>Kickxellomycotina</taxon>
        <taxon>Dimargaritomycetes</taxon>
        <taxon>Dimargaritales</taxon>
        <taxon>Dimargaritaceae</taxon>
        <taxon>Tieghemiomyces</taxon>
    </lineage>
</organism>
<feature type="region of interest" description="Disordered" evidence="1">
    <location>
        <begin position="1"/>
        <end position="90"/>
    </location>
</feature>
<dbReference type="EMBL" id="JANBPT010000590">
    <property type="protein sequence ID" value="KAJ1916311.1"/>
    <property type="molecule type" value="Genomic_DNA"/>
</dbReference>
<protein>
    <submittedName>
        <fullName evidence="2">Uncharacterized protein</fullName>
    </submittedName>
</protein>
<dbReference type="Proteomes" id="UP001150569">
    <property type="component" value="Unassembled WGS sequence"/>
</dbReference>
<gene>
    <name evidence="2" type="ORF">IWQ60_008151</name>
</gene>
<feature type="non-terminal residue" evidence="2">
    <location>
        <position position="1"/>
    </location>
</feature>
<feature type="compositionally biased region" description="Low complexity" evidence="1">
    <location>
        <begin position="1"/>
        <end position="21"/>
    </location>
</feature>
<feature type="non-terminal residue" evidence="2">
    <location>
        <position position="110"/>
    </location>
</feature>
<evidence type="ECO:0000313" key="2">
    <source>
        <dbReference type="EMBL" id="KAJ1916311.1"/>
    </source>
</evidence>
<name>A0A9W8DS25_9FUNG</name>
<dbReference type="AlphaFoldDB" id="A0A9W8DS25"/>